<dbReference type="Pfam" id="PF02911">
    <property type="entry name" value="Formyl_trans_C"/>
    <property type="match status" value="1"/>
</dbReference>
<comment type="caution">
    <text evidence="8">The sequence shown here is derived from an EMBL/GenBank/DDBJ whole genome shotgun (WGS) entry which is preliminary data.</text>
</comment>
<dbReference type="HAMAP" id="MF_00182">
    <property type="entry name" value="Formyl_trans"/>
    <property type="match status" value="1"/>
</dbReference>
<dbReference type="InterPro" id="IPR005794">
    <property type="entry name" value="Fmt"/>
</dbReference>
<dbReference type="InterPro" id="IPR005793">
    <property type="entry name" value="Formyl_trans_C"/>
</dbReference>
<feature type="domain" description="Formyl transferase N-terminal" evidence="6">
    <location>
        <begin position="8"/>
        <end position="181"/>
    </location>
</feature>
<evidence type="ECO:0000313" key="9">
    <source>
        <dbReference type="Proteomes" id="UP000034952"/>
    </source>
</evidence>
<evidence type="ECO:0000259" key="6">
    <source>
        <dbReference type="Pfam" id="PF00551"/>
    </source>
</evidence>
<sequence length="284" mass="32243">MSANNLKFIFFGTPDVASKTLGILKDRGYIPELLITSPDSPSGRGLVMTETPVAIWAKENNIKCLKPEKIDEEFISKLSTFNFQLSVVVAYGKILPEALIKTPRLGTINIHYSLLPKYRGASPLEATLLNGDEETGISIQQMEYKLDSGPILKEEKLEVGINDTKEELRDRLIDLGANSLCDILPLIIKKGIVPKIQDESMATFCKKIKKEYGEIDISGNAIENWNKYRAYHGWPGTFFFTKKGERLMRIKIAEAKYENNSFIIKRVIPEGKKEMSYEEFLRWN</sequence>
<dbReference type="PANTHER" id="PTHR11138:SF5">
    <property type="entry name" value="METHIONYL-TRNA FORMYLTRANSFERASE, MITOCHONDRIAL"/>
    <property type="match status" value="1"/>
</dbReference>
<dbReference type="EMBL" id="LBPY01000001">
    <property type="protein sequence ID" value="KKP66964.1"/>
    <property type="molecule type" value="Genomic_DNA"/>
</dbReference>
<comment type="catalytic activity">
    <reaction evidence="5">
        <text>L-methionyl-tRNA(fMet) + (6R)-10-formyltetrahydrofolate = N-formyl-L-methionyl-tRNA(fMet) + (6S)-5,6,7,8-tetrahydrofolate + H(+)</text>
        <dbReference type="Rhea" id="RHEA:24380"/>
        <dbReference type="Rhea" id="RHEA-COMP:9952"/>
        <dbReference type="Rhea" id="RHEA-COMP:9953"/>
        <dbReference type="ChEBI" id="CHEBI:15378"/>
        <dbReference type="ChEBI" id="CHEBI:57453"/>
        <dbReference type="ChEBI" id="CHEBI:78530"/>
        <dbReference type="ChEBI" id="CHEBI:78844"/>
        <dbReference type="ChEBI" id="CHEBI:195366"/>
        <dbReference type="EC" id="2.1.2.9"/>
    </reaction>
</comment>
<dbReference type="SUPFAM" id="SSF50486">
    <property type="entry name" value="FMT C-terminal domain-like"/>
    <property type="match status" value="1"/>
</dbReference>
<feature type="binding site" evidence="5">
    <location>
        <begin position="113"/>
        <end position="116"/>
    </location>
    <ligand>
        <name>(6S)-5,6,7,8-tetrahydrofolate</name>
        <dbReference type="ChEBI" id="CHEBI:57453"/>
    </ligand>
</feature>
<organism evidence="8 9">
    <name type="scientific">Candidatus Nomurabacteria bacterium GW2011_GWE1_35_16</name>
    <dbReference type="NCBI Taxonomy" id="1618761"/>
    <lineage>
        <taxon>Bacteria</taxon>
        <taxon>Candidatus Nomuraibacteriota</taxon>
    </lineage>
</organism>
<dbReference type="EC" id="2.1.2.9" evidence="2 5"/>
<evidence type="ECO:0000256" key="4">
    <source>
        <dbReference type="ARBA" id="ARBA00022917"/>
    </source>
</evidence>
<dbReference type="InterPro" id="IPR041711">
    <property type="entry name" value="Met-tRNA-FMT_N"/>
</dbReference>
<gene>
    <name evidence="5" type="primary">fmt</name>
    <name evidence="8" type="ORF">UR64_C0001G0043</name>
</gene>
<keyword evidence="4 5" id="KW-0648">Protein biosynthesis</keyword>
<dbReference type="CDD" id="cd08646">
    <property type="entry name" value="FMT_core_Met-tRNA-FMT_N"/>
    <property type="match status" value="1"/>
</dbReference>
<evidence type="ECO:0000313" key="8">
    <source>
        <dbReference type="EMBL" id="KKP66964.1"/>
    </source>
</evidence>
<dbReference type="Proteomes" id="UP000034952">
    <property type="component" value="Unassembled WGS sequence"/>
</dbReference>
<keyword evidence="3 5" id="KW-0808">Transferase</keyword>
<dbReference type="InterPro" id="IPR036477">
    <property type="entry name" value="Formyl_transf_N_sf"/>
</dbReference>
<dbReference type="SUPFAM" id="SSF53328">
    <property type="entry name" value="Formyltransferase"/>
    <property type="match status" value="1"/>
</dbReference>
<dbReference type="Pfam" id="PF00551">
    <property type="entry name" value="Formyl_trans_N"/>
    <property type="match status" value="1"/>
</dbReference>
<dbReference type="InterPro" id="IPR011034">
    <property type="entry name" value="Formyl_transferase-like_C_sf"/>
</dbReference>
<evidence type="ECO:0000256" key="3">
    <source>
        <dbReference type="ARBA" id="ARBA00022679"/>
    </source>
</evidence>
<name>A0A0G0BC67_9BACT</name>
<feature type="domain" description="Formyl transferase C-terminal" evidence="7">
    <location>
        <begin position="207"/>
        <end position="260"/>
    </location>
</feature>
<dbReference type="PATRIC" id="fig|1618761.3.peg.44"/>
<dbReference type="InterPro" id="IPR002376">
    <property type="entry name" value="Formyl_transf_N"/>
</dbReference>
<evidence type="ECO:0000256" key="2">
    <source>
        <dbReference type="ARBA" id="ARBA00012261"/>
    </source>
</evidence>
<protein>
    <recommendedName>
        <fullName evidence="2 5">Methionyl-tRNA formyltransferase</fullName>
        <ecNumber evidence="2 5">2.1.2.9</ecNumber>
    </recommendedName>
</protein>
<accession>A0A0G0BC67</accession>
<evidence type="ECO:0000256" key="1">
    <source>
        <dbReference type="ARBA" id="ARBA00010699"/>
    </source>
</evidence>
<proteinExistence type="inferred from homology"/>
<dbReference type="GO" id="GO:0004479">
    <property type="term" value="F:methionyl-tRNA formyltransferase activity"/>
    <property type="evidence" value="ECO:0007669"/>
    <property type="project" value="UniProtKB-UniRule"/>
</dbReference>
<evidence type="ECO:0000259" key="7">
    <source>
        <dbReference type="Pfam" id="PF02911"/>
    </source>
</evidence>
<dbReference type="AlphaFoldDB" id="A0A0G0BC67"/>
<dbReference type="Gene3D" id="3.40.50.12230">
    <property type="match status" value="1"/>
</dbReference>
<evidence type="ECO:0000256" key="5">
    <source>
        <dbReference type="HAMAP-Rule" id="MF_00182"/>
    </source>
</evidence>
<reference evidence="8 9" key="1">
    <citation type="journal article" date="2015" name="Nature">
        <title>rRNA introns, odd ribosomes, and small enigmatic genomes across a large radiation of phyla.</title>
        <authorList>
            <person name="Brown C.T."/>
            <person name="Hug L.A."/>
            <person name="Thomas B.C."/>
            <person name="Sharon I."/>
            <person name="Castelle C.J."/>
            <person name="Singh A."/>
            <person name="Wilkins M.J."/>
            <person name="Williams K.H."/>
            <person name="Banfield J.F."/>
        </authorList>
    </citation>
    <scope>NUCLEOTIDE SEQUENCE [LARGE SCALE GENOMIC DNA]</scope>
</reference>
<dbReference type="PANTHER" id="PTHR11138">
    <property type="entry name" value="METHIONYL-TRNA FORMYLTRANSFERASE"/>
    <property type="match status" value="1"/>
</dbReference>
<comment type="similarity">
    <text evidence="1 5">Belongs to the Fmt family.</text>
</comment>
<comment type="function">
    <text evidence="5">Attaches a formyl group to the free amino group of methionyl-tRNA(fMet). The formyl group appears to play a dual role in the initiator identity of N-formylmethionyl-tRNA by promoting its recognition by IF2 and preventing the misappropriation of this tRNA by the elongation apparatus.</text>
</comment>